<reference evidence="1 2" key="1">
    <citation type="journal article" date="2006" name="Int. J. Syst. Evol. Microbiol.">
        <title>Chryseobacterium hispanicum sp. nov., isolated from the drinking water distribution system of Sevilla, Spain.</title>
        <authorList>
            <person name="Gallego V."/>
            <person name="Garcia M.T."/>
            <person name="Ventosa A."/>
        </authorList>
    </citation>
    <scope>NUCLEOTIDE SEQUENCE [LARGE SCALE GENOMIC DNA]</scope>
    <source>
        <strain evidence="1 2">KCTC 22104</strain>
    </source>
</reference>
<dbReference type="RefSeq" id="WP_116033826.1">
    <property type="nucleotide sequence ID" value="NZ_JBHLVV010000052.1"/>
</dbReference>
<dbReference type="AlphaFoldDB" id="A0A3D9D0B0"/>
<keyword evidence="2" id="KW-1185">Reference proteome</keyword>
<protein>
    <submittedName>
        <fullName evidence="1">Uncharacterized protein</fullName>
    </submittedName>
</protein>
<organism evidence="1 2">
    <name type="scientific">Epilithonimonas hispanica</name>
    <dbReference type="NCBI Taxonomy" id="358687"/>
    <lineage>
        <taxon>Bacteria</taxon>
        <taxon>Pseudomonadati</taxon>
        <taxon>Bacteroidota</taxon>
        <taxon>Flavobacteriia</taxon>
        <taxon>Flavobacteriales</taxon>
        <taxon>Weeksellaceae</taxon>
        <taxon>Chryseobacterium group</taxon>
        <taxon>Epilithonimonas</taxon>
    </lineage>
</organism>
<gene>
    <name evidence="1" type="ORF">DRF58_05920</name>
</gene>
<comment type="caution">
    <text evidence="1">The sequence shown here is derived from an EMBL/GenBank/DDBJ whole genome shotgun (WGS) entry which is preliminary data.</text>
</comment>
<evidence type="ECO:0000313" key="1">
    <source>
        <dbReference type="EMBL" id="REC71351.1"/>
    </source>
</evidence>
<dbReference type="EMBL" id="QNUG01000010">
    <property type="protein sequence ID" value="REC71351.1"/>
    <property type="molecule type" value="Genomic_DNA"/>
</dbReference>
<sequence>MNDLELLIMIKKAFKKHLNAPKNQQPSLLQLLSLIKLIREIIIEDYKLKQQINDDIRTTKNATLDEI</sequence>
<accession>A0A3D9D0B0</accession>
<name>A0A3D9D0B0_9FLAO</name>
<evidence type="ECO:0000313" key="2">
    <source>
        <dbReference type="Proteomes" id="UP000256326"/>
    </source>
</evidence>
<dbReference type="Proteomes" id="UP000256326">
    <property type="component" value="Unassembled WGS sequence"/>
</dbReference>
<proteinExistence type="predicted"/>